<keyword evidence="3" id="KW-1185">Reference proteome</keyword>
<keyword evidence="1" id="KW-0472">Membrane</keyword>
<evidence type="ECO:0000313" key="3">
    <source>
        <dbReference type="Proteomes" id="UP000324222"/>
    </source>
</evidence>
<dbReference type="Proteomes" id="UP000324222">
    <property type="component" value="Unassembled WGS sequence"/>
</dbReference>
<name>A0A5B7FEJ9_PORTR</name>
<keyword evidence="1" id="KW-0812">Transmembrane</keyword>
<gene>
    <name evidence="2" type="ORF">E2C01_039367</name>
</gene>
<keyword evidence="1" id="KW-1133">Transmembrane helix</keyword>
<evidence type="ECO:0000256" key="1">
    <source>
        <dbReference type="SAM" id="Phobius"/>
    </source>
</evidence>
<accession>A0A5B7FEJ9</accession>
<protein>
    <submittedName>
        <fullName evidence="2">Uncharacterized protein</fullName>
    </submittedName>
</protein>
<evidence type="ECO:0000313" key="2">
    <source>
        <dbReference type="EMBL" id="MPC45661.1"/>
    </source>
</evidence>
<dbReference type="EMBL" id="VSRR010006831">
    <property type="protein sequence ID" value="MPC45661.1"/>
    <property type="molecule type" value="Genomic_DNA"/>
</dbReference>
<feature type="transmembrane region" description="Helical" evidence="1">
    <location>
        <begin position="20"/>
        <end position="38"/>
    </location>
</feature>
<sequence>MHNSLPANTTCTLLLTRQVLMSVGAVVVVPVVLVVLVARAMTCASTPPSLTTTSIPLSTPSADLLALCQDYWQWKTQEFPQFSTQVRPVIPPLRIESRNFWIKEGNKKNAVAELRVTVEA</sequence>
<reference evidence="2 3" key="1">
    <citation type="submission" date="2019-05" db="EMBL/GenBank/DDBJ databases">
        <title>Another draft genome of Portunus trituberculatus and its Hox gene families provides insights of decapod evolution.</title>
        <authorList>
            <person name="Jeong J.-H."/>
            <person name="Song I."/>
            <person name="Kim S."/>
            <person name="Choi T."/>
            <person name="Kim D."/>
            <person name="Ryu S."/>
            <person name="Kim W."/>
        </authorList>
    </citation>
    <scope>NUCLEOTIDE SEQUENCE [LARGE SCALE GENOMIC DNA]</scope>
    <source>
        <tissue evidence="2">Muscle</tissue>
    </source>
</reference>
<dbReference type="AlphaFoldDB" id="A0A5B7FEJ9"/>
<proteinExistence type="predicted"/>
<comment type="caution">
    <text evidence="2">The sequence shown here is derived from an EMBL/GenBank/DDBJ whole genome shotgun (WGS) entry which is preliminary data.</text>
</comment>
<organism evidence="2 3">
    <name type="scientific">Portunus trituberculatus</name>
    <name type="common">Swimming crab</name>
    <name type="synonym">Neptunus trituberculatus</name>
    <dbReference type="NCBI Taxonomy" id="210409"/>
    <lineage>
        <taxon>Eukaryota</taxon>
        <taxon>Metazoa</taxon>
        <taxon>Ecdysozoa</taxon>
        <taxon>Arthropoda</taxon>
        <taxon>Crustacea</taxon>
        <taxon>Multicrustacea</taxon>
        <taxon>Malacostraca</taxon>
        <taxon>Eumalacostraca</taxon>
        <taxon>Eucarida</taxon>
        <taxon>Decapoda</taxon>
        <taxon>Pleocyemata</taxon>
        <taxon>Brachyura</taxon>
        <taxon>Eubrachyura</taxon>
        <taxon>Portunoidea</taxon>
        <taxon>Portunidae</taxon>
        <taxon>Portuninae</taxon>
        <taxon>Portunus</taxon>
    </lineage>
</organism>